<dbReference type="RefSeq" id="WP_274924436.1">
    <property type="nucleotide sequence ID" value="NZ_JAKELO010000002.1"/>
</dbReference>
<dbReference type="NCBIfam" id="NF003366">
    <property type="entry name" value="PRK04439.1-5"/>
    <property type="match status" value="1"/>
</dbReference>
<evidence type="ECO:0000313" key="1">
    <source>
        <dbReference type="EMBL" id="MDE4907789.1"/>
    </source>
</evidence>
<keyword evidence="2" id="KW-1185">Reference proteome</keyword>
<dbReference type="PANTHER" id="PTHR36697:SF1">
    <property type="entry name" value="S-ADENOSYLMETHIONINE SYNTHASE"/>
    <property type="match status" value="1"/>
</dbReference>
<comment type="caution">
    <text evidence="1">The sequence shown here is derived from an EMBL/GenBank/DDBJ whole genome shotgun (WGS) entry which is preliminary data.</text>
</comment>
<organism evidence="1 2">
    <name type="scientific">Methanogenium marinum</name>
    <dbReference type="NCBI Taxonomy" id="348610"/>
    <lineage>
        <taxon>Archaea</taxon>
        <taxon>Methanobacteriati</taxon>
        <taxon>Methanobacteriota</taxon>
        <taxon>Stenosarchaea group</taxon>
        <taxon>Methanomicrobia</taxon>
        <taxon>Methanomicrobiales</taxon>
        <taxon>Methanomicrobiaceae</taxon>
        <taxon>Methanogenium</taxon>
    </lineage>
</organism>
<dbReference type="Gene3D" id="3.30.300.280">
    <property type="entry name" value="S-adenosylmethionine synthetase, C-terminal domain"/>
    <property type="match status" value="2"/>
</dbReference>
<keyword evidence="1" id="KW-0808">Transferase</keyword>
<name>A0A9Q4KSF0_9EURY</name>
<gene>
    <name evidence="1" type="ORF">L0665_04075</name>
</gene>
<sequence length="402" mass="43844">MVRNIAVEKLNELPLNRQKLELAERKCIGHPDSLADGIAESISQALSRAYLDECGAVLHHNTDQGEIVAGESLPKFGGGCVTRPMYVLLTGRATKTFDGVTIPTDAIALEAARNYLSNTLEFLDMNKDVIVDCRMGTGSSDLRDVFRACEKKHLPYANDTSFGVGHAPFSDLENVILAVSNHLDEVYRPKNKVIGTDIKIMGLRQEEEMNLTLCVPMVDRFCADMNDYKEAVTRVGEEVQKVASGITDRRVTVDINTGDNYEKKDAIFLTVTGTSAEMGDDGSVGRGNRANGLITPHRPMSMEATSGKNPINHIGKIYNLLSTELAQQCAQELDGIEDLYIRLLSQIGRPIDQPLVAGAQFVAAKGADEAAISRGIEEIIDAGLADITSITERVIRGEMKTF</sequence>
<dbReference type="AlphaFoldDB" id="A0A9Q4KSF0"/>
<dbReference type="Proteomes" id="UP001143747">
    <property type="component" value="Unassembled WGS sequence"/>
</dbReference>
<evidence type="ECO:0000313" key="2">
    <source>
        <dbReference type="Proteomes" id="UP001143747"/>
    </source>
</evidence>
<dbReference type="Pfam" id="PF01941">
    <property type="entry name" value="AdoMet_Synthase"/>
    <property type="match status" value="1"/>
</dbReference>
<reference evidence="1" key="1">
    <citation type="submission" date="2022-01" db="EMBL/GenBank/DDBJ databases">
        <title>Draft genome of Methanogenium marinum DSM 15558.</title>
        <authorList>
            <person name="Chen S.-C."/>
            <person name="You Y.-T."/>
        </authorList>
    </citation>
    <scope>NUCLEOTIDE SEQUENCE</scope>
    <source>
        <strain evidence="1">DSM 15558</strain>
    </source>
</reference>
<dbReference type="EC" id="2.5.1.6" evidence="1"/>
<accession>A0A9Q4KSF0</accession>
<dbReference type="GO" id="GO:0004478">
    <property type="term" value="F:methionine adenosyltransferase activity"/>
    <property type="evidence" value="ECO:0007669"/>
    <property type="project" value="UniProtKB-EC"/>
</dbReference>
<dbReference type="EMBL" id="JAKELO010000002">
    <property type="protein sequence ID" value="MDE4907789.1"/>
    <property type="molecule type" value="Genomic_DNA"/>
</dbReference>
<dbReference type="InterPro" id="IPR042544">
    <property type="entry name" value="AdoMet_synthase_3"/>
</dbReference>
<dbReference type="NCBIfam" id="NF003364">
    <property type="entry name" value="PRK04439.1-3"/>
    <property type="match status" value="1"/>
</dbReference>
<proteinExistence type="predicted"/>
<dbReference type="Gene3D" id="3.30.300.10">
    <property type="match status" value="1"/>
</dbReference>
<dbReference type="PANTHER" id="PTHR36697">
    <property type="entry name" value="S-ADENOSYLMETHIONINE SYNTHASE"/>
    <property type="match status" value="1"/>
</dbReference>
<dbReference type="InterPro" id="IPR027790">
    <property type="entry name" value="AdoMet_synthase_2_family"/>
</dbReference>
<protein>
    <submittedName>
        <fullName evidence="1">Methionine adenosyltransferase</fullName>
        <ecNumber evidence="1">2.5.1.6</ecNumber>
    </submittedName>
</protein>